<dbReference type="AlphaFoldDB" id="A0A1T5BJE9"/>
<evidence type="ECO:0000313" key="3">
    <source>
        <dbReference type="Proteomes" id="UP000243406"/>
    </source>
</evidence>
<sequence>MNYIIQIIILAIFLILFINWLSQKAFQKKLNSLQAILITENNPDKYIEENTKLLETTKNLYNKSLIYINISAGHAVKKSYRKAKEALKNIPEKGLRGINRVVYFSNLAYYHFKLAETKEAIKIVEDNKKEFDLYQNHSLLGKHIKLNQVYYLKAKKELDTARELLGKLKTEYTDEKYLQELSEVKL</sequence>
<protein>
    <recommendedName>
        <fullName evidence="4">Tetratricopeptide repeat-containing protein</fullName>
    </recommendedName>
</protein>
<name>A0A1T5BJE9_9FIRM</name>
<evidence type="ECO:0000313" key="2">
    <source>
        <dbReference type="EMBL" id="SKB47139.1"/>
    </source>
</evidence>
<gene>
    <name evidence="2" type="ORF">SAMN02745120_1653</name>
</gene>
<keyword evidence="1" id="KW-1133">Transmembrane helix</keyword>
<accession>A0A1T5BJE9</accession>
<proteinExistence type="predicted"/>
<dbReference type="RefSeq" id="WP_079589506.1">
    <property type="nucleotide sequence ID" value="NZ_FUYN01000003.1"/>
</dbReference>
<dbReference type="EMBL" id="FUYN01000003">
    <property type="protein sequence ID" value="SKB47139.1"/>
    <property type="molecule type" value="Genomic_DNA"/>
</dbReference>
<evidence type="ECO:0008006" key="4">
    <source>
        <dbReference type="Google" id="ProtNLM"/>
    </source>
</evidence>
<evidence type="ECO:0000256" key="1">
    <source>
        <dbReference type="SAM" id="Phobius"/>
    </source>
</evidence>
<keyword evidence="1" id="KW-0812">Transmembrane</keyword>
<dbReference type="Proteomes" id="UP000243406">
    <property type="component" value="Unassembled WGS sequence"/>
</dbReference>
<organism evidence="2 3">
    <name type="scientific">Acetoanaerobium noterae</name>
    <dbReference type="NCBI Taxonomy" id="745369"/>
    <lineage>
        <taxon>Bacteria</taxon>
        <taxon>Bacillati</taxon>
        <taxon>Bacillota</taxon>
        <taxon>Clostridia</taxon>
        <taxon>Peptostreptococcales</taxon>
        <taxon>Filifactoraceae</taxon>
        <taxon>Acetoanaerobium</taxon>
    </lineage>
</organism>
<reference evidence="3" key="1">
    <citation type="submission" date="2017-02" db="EMBL/GenBank/DDBJ databases">
        <authorList>
            <person name="Varghese N."/>
            <person name="Submissions S."/>
        </authorList>
    </citation>
    <scope>NUCLEOTIDE SEQUENCE [LARGE SCALE GENOMIC DNA]</scope>
    <source>
        <strain evidence="3">ATCC 35199</strain>
    </source>
</reference>
<feature type="transmembrane region" description="Helical" evidence="1">
    <location>
        <begin position="6"/>
        <end position="22"/>
    </location>
</feature>
<keyword evidence="3" id="KW-1185">Reference proteome</keyword>
<keyword evidence="1" id="KW-0472">Membrane</keyword>